<keyword evidence="2" id="KW-0472">Membrane</keyword>
<dbReference type="PANTHER" id="PTHR35335:SF1">
    <property type="entry name" value="UPF0716 PROTEIN FXSA"/>
    <property type="match status" value="1"/>
</dbReference>
<accession>A0ABD5MAB1</accession>
<feature type="region of interest" description="Disordered" evidence="1">
    <location>
        <begin position="146"/>
        <end position="197"/>
    </location>
</feature>
<dbReference type="Proteomes" id="UP001567572">
    <property type="component" value="Unassembled WGS sequence"/>
</dbReference>
<dbReference type="InterPro" id="IPR007313">
    <property type="entry name" value="FxsA"/>
</dbReference>
<comment type="caution">
    <text evidence="3">The sequence shown here is derived from an EMBL/GenBank/DDBJ whole genome shotgun (WGS) entry which is preliminary data.</text>
</comment>
<keyword evidence="4" id="KW-1185">Reference proteome</keyword>
<feature type="transmembrane region" description="Helical" evidence="2">
    <location>
        <begin position="28"/>
        <end position="48"/>
    </location>
</feature>
<feature type="compositionally biased region" description="Gly residues" evidence="1">
    <location>
        <begin position="146"/>
        <end position="176"/>
    </location>
</feature>
<organism evidence="3 4">
    <name type="scientific">Halorubrum miltondacostae</name>
    <dbReference type="NCBI Taxonomy" id="3076378"/>
    <lineage>
        <taxon>Archaea</taxon>
        <taxon>Methanobacteriati</taxon>
        <taxon>Methanobacteriota</taxon>
        <taxon>Stenosarchaea group</taxon>
        <taxon>Halobacteria</taxon>
        <taxon>Halobacteriales</taxon>
        <taxon>Haloferacaceae</taxon>
        <taxon>Halorubrum</taxon>
    </lineage>
</organism>
<keyword evidence="2" id="KW-0812">Transmembrane</keyword>
<dbReference type="EMBL" id="JBEDNY010000008">
    <property type="protein sequence ID" value="MEZ3165489.1"/>
    <property type="molecule type" value="Genomic_DNA"/>
</dbReference>
<dbReference type="RefSeq" id="WP_371163512.1">
    <property type="nucleotide sequence ID" value="NZ_JBEDNX010000011.1"/>
</dbReference>
<dbReference type="PANTHER" id="PTHR35335">
    <property type="entry name" value="UPF0716 PROTEIN FXSA"/>
    <property type="match status" value="1"/>
</dbReference>
<evidence type="ECO:0000256" key="2">
    <source>
        <dbReference type="SAM" id="Phobius"/>
    </source>
</evidence>
<dbReference type="AlphaFoldDB" id="A0ABD5MAB1"/>
<reference evidence="3 4" key="1">
    <citation type="submission" date="2024-06" db="EMBL/GenBank/DDBJ databases">
        <title>Halorubrum miltondacostae sp. nov., a potential PHA producer isolated from an inland solar saltern in Rio Maior, Portugal.</title>
        <authorList>
            <person name="Albuquerque L."/>
            <person name="Viver T."/>
            <person name="Barroso C."/>
            <person name="Claudino R."/>
            <person name="Galvan M."/>
            <person name="Simoes G."/>
            <person name="Lobo Da Cunha A."/>
            <person name="Egas C."/>
        </authorList>
    </citation>
    <scope>NUCLEOTIDE SEQUENCE [LARGE SCALE GENOMIC DNA]</scope>
    <source>
        <strain evidence="3 4">RMP-11</strain>
    </source>
</reference>
<keyword evidence="2" id="KW-1133">Transmembrane helix</keyword>
<feature type="compositionally biased region" description="Acidic residues" evidence="1">
    <location>
        <begin position="180"/>
        <end position="197"/>
    </location>
</feature>
<evidence type="ECO:0000313" key="4">
    <source>
        <dbReference type="Proteomes" id="UP001567572"/>
    </source>
</evidence>
<dbReference type="Pfam" id="PF04186">
    <property type="entry name" value="FxsA"/>
    <property type="match status" value="1"/>
</dbReference>
<protein>
    <submittedName>
        <fullName evidence="3">FxsA family protein</fullName>
    </submittedName>
</protein>
<dbReference type="NCBIfam" id="NF008528">
    <property type="entry name" value="PRK11463.1-2"/>
    <property type="match status" value="1"/>
</dbReference>
<gene>
    <name evidence="3" type="ORF">ABNG04_16750</name>
</gene>
<sequence length="197" mass="20346">MRPRTLLALLLVVPLVDALFLIVVATRLGWAVTVALVVLTAVLGMLLLRAEGRATLARIQRKLARGSPPTDELLDGGLLIASGAFLLTPGLVTDAVGFLLALPLSRVPIRMALKKHVVVPYLERETDGFFSGNVYVGGFPGDGEGGFSMGDGFPSGDGADPDGGVGGDANAGGGSTTGDDVVDVDFTVEEEEQKGTD</sequence>
<evidence type="ECO:0000256" key="1">
    <source>
        <dbReference type="SAM" id="MobiDB-lite"/>
    </source>
</evidence>
<proteinExistence type="predicted"/>
<name>A0ABD5MAB1_9EURY</name>
<evidence type="ECO:0000313" key="3">
    <source>
        <dbReference type="EMBL" id="MEZ3165489.1"/>
    </source>
</evidence>